<dbReference type="Proteomes" id="UP000216913">
    <property type="component" value="Unassembled WGS sequence"/>
</dbReference>
<evidence type="ECO:0008006" key="3">
    <source>
        <dbReference type="Google" id="ProtNLM"/>
    </source>
</evidence>
<organism evidence="1 2">
    <name type="scientific">Bordetella genomosp. 5</name>
    <dbReference type="NCBI Taxonomy" id="1395608"/>
    <lineage>
        <taxon>Bacteria</taxon>
        <taxon>Pseudomonadati</taxon>
        <taxon>Pseudomonadota</taxon>
        <taxon>Betaproteobacteria</taxon>
        <taxon>Burkholderiales</taxon>
        <taxon>Alcaligenaceae</taxon>
        <taxon>Bordetella</taxon>
    </lineage>
</organism>
<accession>A0A261TAN4</accession>
<name>A0A261TAN4_9BORD</name>
<sequence length="160" mass="16492">MSALGGKLNFKLPQSFTASDLPAGTAQNGTAGAEGKLYVQQESRQVIVVSETPTMSGVETSDNDAAFLTGAAVGFMEQQKQISADYKKTGEKSLVSKGLGLRQIDATSTMNGAPIVSTSLLAGSGPKLAVVQIVSRADNAQGHQALVRQVIESMPATPAP</sequence>
<gene>
    <name evidence="1" type="ORF">CAL25_18575</name>
</gene>
<evidence type="ECO:0000313" key="1">
    <source>
        <dbReference type="EMBL" id="OZI46694.1"/>
    </source>
</evidence>
<protein>
    <recommendedName>
        <fullName evidence="3">DUF1795 domain-containing protein</fullName>
    </recommendedName>
</protein>
<dbReference type="AlphaFoldDB" id="A0A261TAN4"/>
<proteinExistence type="predicted"/>
<keyword evidence="2" id="KW-1185">Reference proteome</keyword>
<dbReference type="EMBL" id="NEVP01000011">
    <property type="protein sequence ID" value="OZI46694.1"/>
    <property type="molecule type" value="Genomic_DNA"/>
</dbReference>
<reference evidence="1 2" key="1">
    <citation type="submission" date="2017-05" db="EMBL/GenBank/DDBJ databases">
        <title>Complete and WGS of Bordetella genogroups.</title>
        <authorList>
            <person name="Spilker T."/>
            <person name="LiPuma J."/>
        </authorList>
    </citation>
    <scope>NUCLEOTIDE SEQUENCE [LARGE SCALE GENOMIC DNA]</scope>
    <source>
        <strain evidence="1 2">AU10456</strain>
    </source>
</reference>
<comment type="caution">
    <text evidence="1">The sequence shown here is derived from an EMBL/GenBank/DDBJ whole genome shotgun (WGS) entry which is preliminary data.</text>
</comment>
<evidence type="ECO:0000313" key="2">
    <source>
        <dbReference type="Proteomes" id="UP000216913"/>
    </source>
</evidence>